<dbReference type="EMBL" id="JAIRBT010000029">
    <property type="protein sequence ID" value="MBZ6067919.1"/>
    <property type="molecule type" value="Genomic_DNA"/>
</dbReference>
<protein>
    <submittedName>
        <fullName evidence="3">META domain-containing protein</fullName>
    </submittedName>
</protein>
<gene>
    <name evidence="3" type="ORF">LA374_17135</name>
</gene>
<reference evidence="3 4" key="1">
    <citation type="submission" date="2021-09" db="EMBL/GenBank/DDBJ databases">
        <title>Aeromonas schubertii isolated from Asian sea bass.</title>
        <authorList>
            <person name="Pinpimai K."/>
        </authorList>
    </citation>
    <scope>NUCLEOTIDE SEQUENCE [LARGE SCALE GENOMIC DNA]</scope>
    <source>
        <strain evidence="3 4">CHULA2021a</strain>
    </source>
</reference>
<feature type="domain" description="DUF306" evidence="2">
    <location>
        <begin position="30"/>
        <end position="127"/>
    </location>
</feature>
<evidence type="ECO:0000313" key="3">
    <source>
        <dbReference type="EMBL" id="MBZ6067919.1"/>
    </source>
</evidence>
<dbReference type="Proteomes" id="UP000774958">
    <property type="component" value="Unassembled WGS sequence"/>
</dbReference>
<feature type="signal peptide" evidence="1">
    <location>
        <begin position="1"/>
        <end position="20"/>
    </location>
</feature>
<accession>A0ABS7VGC0</accession>
<dbReference type="Pfam" id="PF03724">
    <property type="entry name" value="META"/>
    <property type="match status" value="1"/>
</dbReference>
<organism evidence="3 4">
    <name type="scientific">Aeromonas schubertii</name>
    <dbReference type="NCBI Taxonomy" id="652"/>
    <lineage>
        <taxon>Bacteria</taxon>
        <taxon>Pseudomonadati</taxon>
        <taxon>Pseudomonadota</taxon>
        <taxon>Gammaproteobacteria</taxon>
        <taxon>Aeromonadales</taxon>
        <taxon>Aeromonadaceae</taxon>
        <taxon>Aeromonas</taxon>
    </lineage>
</organism>
<keyword evidence="1" id="KW-0732">Signal</keyword>
<evidence type="ECO:0000313" key="4">
    <source>
        <dbReference type="Proteomes" id="UP000774958"/>
    </source>
</evidence>
<dbReference type="PANTHER" id="PTHR35535:SF1">
    <property type="entry name" value="HEAT SHOCK PROTEIN HSLJ"/>
    <property type="match status" value="1"/>
</dbReference>
<evidence type="ECO:0000259" key="2">
    <source>
        <dbReference type="Pfam" id="PF03724"/>
    </source>
</evidence>
<dbReference type="InterPro" id="IPR038670">
    <property type="entry name" value="HslJ-like_sf"/>
</dbReference>
<dbReference type="RefSeq" id="WP_050667981.1">
    <property type="nucleotide sequence ID" value="NZ_CDDB01000108.1"/>
</dbReference>
<dbReference type="InterPro" id="IPR053147">
    <property type="entry name" value="Hsp_HslJ-like"/>
</dbReference>
<dbReference type="InterPro" id="IPR005184">
    <property type="entry name" value="DUF306_Meta_HslJ"/>
</dbReference>
<keyword evidence="4" id="KW-1185">Reference proteome</keyword>
<dbReference type="PROSITE" id="PS51257">
    <property type="entry name" value="PROKAR_LIPOPROTEIN"/>
    <property type="match status" value="1"/>
</dbReference>
<feature type="chain" id="PRO_5046308616" evidence="1">
    <location>
        <begin position="21"/>
        <end position="133"/>
    </location>
</feature>
<evidence type="ECO:0000256" key="1">
    <source>
        <dbReference type="SAM" id="SignalP"/>
    </source>
</evidence>
<proteinExistence type="predicted"/>
<dbReference type="Gene3D" id="2.40.128.270">
    <property type="match status" value="1"/>
</dbReference>
<dbReference type="PANTHER" id="PTHR35535">
    <property type="entry name" value="HEAT SHOCK PROTEIN HSLJ"/>
    <property type="match status" value="1"/>
</dbReference>
<sequence>MTNRLVLMAALVLGGCSVNSGNSMEQFKSQQWQLAGAKGDTFTLQVAGDRLAGRGGCNRYFGAIEQIDASTLTLGPVGATRMMCVEGDLSAREGEFFGKLGQVKGYAVAGDRLELKSADGAVLLTFESRGAAR</sequence>
<name>A0ABS7VGC0_9GAMM</name>
<comment type="caution">
    <text evidence="3">The sequence shown here is derived from an EMBL/GenBank/DDBJ whole genome shotgun (WGS) entry which is preliminary data.</text>
</comment>